<evidence type="ECO:0008006" key="7">
    <source>
        <dbReference type="Google" id="ProtNLM"/>
    </source>
</evidence>
<dbReference type="InterPro" id="IPR045109">
    <property type="entry name" value="LSDs-like"/>
</dbReference>
<evidence type="ECO:0000256" key="1">
    <source>
        <dbReference type="ARBA" id="ARBA00004123"/>
    </source>
</evidence>
<comment type="caution">
    <text evidence="5">The sequence shown here is derived from an EMBL/GenBank/DDBJ whole genome shotgun (WGS) entry which is preliminary data.</text>
</comment>
<dbReference type="Proteomes" id="UP001412067">
    <property type="component" value="Unassembled WGS sequence"/>
</dbReference>
<keyword evidence="6" id="KW-1185">Reference proteome</keyword>
<dbReference type="PANTHER" id="PTHR12549:SF33">
    <property type="entry name" value="LYSINE-SPECIFIC DEMETHYLASE JMJ27"/>
    <property type="match status" value="1"/>
</dbReference>
<protein>
    <recommendedName>
        <fullName evidence="7">JmjC domain-containing protein</fullName>
    </recommendedName>
</protein>
<dbReference type="EMBL" id="JBBWWR010000012">
    <property type="protein sequence ID" value="KAK8958741.1"/>
    <property type="molecule type" value="Genomic_DNA"/>
</dbReference>
<evidence type="ECO:0000313" key="5">
    <source>
        <dbReference type="EMBL" id="KAK8958741.1"/>
    </source>
</evidence>
<reference evidence="5 6" key="1">
    <citation type="journal article" date="2022" name="Nat. Plants">
        <title>Genomes of leafy and leafless Platanthera orchids illuminate the evolution of mycoheterotrophy.</title>
        <authorList>
            <person name="Li M.H."/>
            <person name="Liu K.W."/>
            <person name="Li Z."/>
            <person name="Lu H.C."/>
            <person name="Ye Q.L."/>
            <person name="Zhang D."/>
            <person name="Wang J.Y."/>
            <person name="Li Y.F."/>
            <person name="Zhong Z.M."/>
            <person name="Liu X."/>
            <person name="Yu X."/>
            <person name="Liu D.K."/>
            <person name="Tu X.D."/>
            <person name="Liu B."/>
            <person name="Hao Y."/>
            <person name="Liao X.Y."/>
            <person name="Jiang Y.T."/>
            <person name="Sun W.H."/>
            <person name="Chen J."/>
            <person name="Chen Y.Q."/>
            <person name="Ai Y."/>
            <person name="Zhai J.W."/>
            <person name="Wu S.S."/>
            <person name="Zhou Z."/>
            <person name="Hsiao Y.Y."/>
            <person name="Wu W.L."/>
            <person name="Chen Y.Y."/>
            <person name="Lin Y.F."/>
            <person name="Hsu J.L."/>
            <person name="Li C.Y."/>
            <person name="Wang Z.W."/>
            <person name="Zhao X."/>
            <person name="Zhong W.Y."/>
            <person name="Ma X.K."/>
            <person name="Ma L."/>
            <person name="Huang J."/>
            <person name="Chen G.Z."/>
            <person name="Huang M.Z."/>
            <person name="Huang L."/>
            <person name="Peng D.H."/>
            <person name="Luo Y.B."/>
            <person name="Zou S.Q."/>
            <person name="Chen S.P."/>
            <person name="Lan S."/>
            <person name="Tsai W.C."/>
            <person name="Van de Peer Y."/>
            <person name="Liu Z.J."/>
        </authorList>
    </citation>
    <scope>NUCLEOTIDE SEQUENCE [LARGE SCALE GENOMIC DNA]</scope>
    <source>
        <strain evidence="5">Lor288</strain>
    </source>
</reference>
<dbReference type="Gene3D" id="2.60.120.650">
    <property type="entry name" value="Cupin"/>
    <property type="match status" value="1"/>
</dbReference>
<keyword evidence="3" id="KW-0479">Metal-binding</keyword>
<proteinExistence type="inferred from homology"/>
<keyword evidence="4" id="KW-0539">Nucleus</keyword>
<evidence type="ECO:0000256" key="2">
    <source>
        <dbReference type="ARBA" id="ARBA00006801"/>
    </source>
</evidence>
<name>A0ABR2M470_9ASPA</name>
<comment type="similarity">
    <text evidence="2">Belongs to the JARID1 histone demethylase family.</text>
</comment>
<accession>A0ABR2M470</accession>
<dbReference type="PANTHER" id="PTHR12549">
    <property type="entry name" value="JMJC DOMAIN-CONTAINING HISTONE DEMETHYLATION PROTEIN"/>
    <property type="match status" value="1"/>
</dbReference>
<organism evidence="5 6">
    <name type="scientific">Platanthera guangdongensis</name>
    <dbReference type="NCBI Taxonomy" id="2320717"/>
    <lineage>
        <taxon>Eukaryota</taxon>
        <taxon>Viridiplantae</taxon>
        <taxon>Streptophyta</taxon>
        <taxon>Embryophyta</taxon>
        <taxon>Tracheophyta</taxon>
        <taxon>Spermatophyta</taxon>
        <taxon>Magnoliopsida</taxon>
        <taxon>Liliopsida</taxon>
        <taxon>Asparagales</taxon>
        <taxon>Orchidaceae</taxon>
        <taxon>Orchidoideae</taxon>
        <taxon>Orchideae</taxon>
        <taxon>Orchidinae</taxon>
        <taxon>Platanthera</taxon>
    </lineage>
</organism>
<gene>
    <name evidence="5" type="ORF">KSP40_PGU001386</name>
</gene>
<comment type="subcellular location">
    <subcellularLocation>
        <location evidence="1">Nucleus</location>
    </subcellularLocation>
</comment>
<evidence type="ECO:0000256" key="4">
    <source>
        <dbReference type="ARBA" id="ARBA00023242"/>
    </source>
</evidence>
<evidence type="ECO:0000313" key="6">
    <source>
        <dbReference type="Proteomes" id="UP001412067"/>
    </source>
</evidence>
<sequence>MLKLKDWPPSSFFAERLPRHCSEFIAALPYKDYTHPVAGIMNLASRIPEGRPRPDLGPKTYIAYGFHDELGRGDSMTKLHCDISDAIHFLIFSLLIFY</sequence>
<evidence type="ECO:0000256" key="3">
    <source>
        <dbReference type="ARBA" id="ARBA00022723"/>
    </source>
</evidence>